<comment type="caution">
    <text evidence="3">The sequence shown here is derived from an EMBL/GenBank/DDBJ whole genome shotgun (WGS) entry which is preliminary data.</text>
</comment>
<feature type="transmembrane region" description="Helical" evidence="2">
    <location>
        <begin position="155"/>
        <end position="182"/>
    </location>
</feature>
<proteinExistence type="predicted"/>
<dbReference type="EMBL" id="JBHSPR010000010">
    <property type="protein sequence ID" value="MFC6017264.1"/>
    <property type="molecule type" value="Genomic_DNA"/>
</dbReference>
<keyword evidence="2" id="KW-0472">Membrane</keyword>
<gene>
    <name evidence="3" type="ORF">ACFP2T_13735</name>
</gene>
<name>A0ABW1K6P2_9ACTN</name>
<feature type="transmembrane region" description="Helical" evidence="2">
    <location>
        <begin position="124"/>
        <end position="143"/>
    </location>
</feature>
<keyword evidence="2" id="KW-0812">Transmembrane</keyword>
<protein>
    <submittedName>
        <fullName evidence="3">Uncharacterized protein</fullName>
    </submittedName>
</protein>
<keyword evidence="4" id="KW-1185">Reference proteome</keyword>
<feature type="region of interest" description="Disordered" evidence="1">
    <location>
        <begin position="189"/>
        <end position="209"/>
    </location>
</feature>
<dbReference type="Proteomes" id="UP001596203">
    <property type="component" value="Unassembled WGS sequence"/>
</dbReference>
<reference evidence="4" key="1">
    <citation type="journal article" date="2019" name="Int. J. Syst. Evol. Microbiol.">
        <title>The Global Catalogue of Microorganisms (GCM) 10K type strain sequencing project: providing services to taxonomists for standard genome sequencing and annotation.</title>
        <authorList>
            <consortium name="The Broad Institute Genomics Platform"/>
            <consortium name="The Broad Institute Genome Sequencing Center for Infectious Disease"/>
            <person name="Wu L."/>
            <person name="Ma J."/>
        </authorList>
    </citation>
    <scope>NUCLEOTIDE SEQUENCE [LARGE SCALE GENOMIC DNA]</scope>
    <source>
        <strain evidence="4">ZS-35-S2</strain>
    </source>
</reference>
<sequence length="209" mass="22172">MLIPYLAAPALLLGYGLVRLLDGLDGSHGPGIAWTIGHLLFLAALVLFGVVMVGLTRVASRLRLARTVALVAGLIGLIAFVRVVVVDLIVGIQATDRAGMNRLYQRYEDFPGLPGGFTGVLDEFGAMLFPLGLLALAVLAATVRPRRLPWWSPVLAAVGFVLITVDLDLLPLGGAALLIALLPMTRQRPAPTGGPVTTRPGRPWCRSAR</sequence>
<evidence type="ECO:0000313" key="3">
    <source>
        <dbReference type="EMBL" id="MFC6017264.1"/>
    </source>
</evidence>
<feature type="transmembrane region" description="Helical" evidence="2">
    <location>
        <begin position="32"/>
        <end position="55"/>
    </location>
</feature>
<keyword evidence="2" id="KW-1133">Transmembrane helix</keyword>
<dbReference type="RefSeq" id="WP_377421395.1">
    <property type="nucleotide sequence ID" value="NZ_JBHSPR010000010.1"/>
</dbReference>
<organism evidence="3 4">
    <name type="scientific">Plantactinospora solaniradicis</name>
    <dbReference type="NCBI Taxonomy" id="1723736"/>
    <lineage>
        <taxon>Bacteria</taxon>
        <taxon>Bacillati</taxon>
        <taxon>Actinomycetota</taxon>
        <taxon>Actinomycetes</taxon>
        <taxon>Micromonosporales</taxon>
        <taxon>Micromonosporaceae</taxon>
        <taxon>Plantactinospora</taxon>
    </lineage>
</organism>
<feature type="transmembrane region" description="Helical" evidence="2">
    <location>
        <begin position="67"/>
        <end position="92"/>
    </location>
</feature>
<evidence type="ECO:0000256" key="2">
    <source>
        <dbReference type="SAM" id="Phobius"/>
    </source>
</evidence>
<evidence type="ECO:0000256" key="1">
    <source>
        <dbReference type="SAM" id="MobiDB-lite"/>
    </source>
</evidence>
<evidence type="ECO:0000313" key="4">
    <source>
        <dbReference type="Proteomes" id="UP001596203"/>
    </source>
</evidence>
<accession>A0ABW1K6P2</accession>